<evidence type="ECO:0000313" key="2">
    <source>
        <dbReference type="Proteomes" id="UP001610728"/>
    </source>
</evidence>
<evidence type="ECO:0000313" key="1">
    <source>
        <dbReference type="EMBL" id="KAL2887175.1"/>
    </source>
</evidence>
<name>A0ABR4MFW6_9PEZI</name>
<reference evidence="1 2" key="1">
    <citation type="submission" date="2020-05" db="EMBL/GenBank/DDBJ databases">
        <title>Ceratocystis lukuohia genome.</title>
        <authorList>
            <person name="Harrington T.C."/>
            <person name="Kim K."/>
            <person name="Mayers C.G."/>
        </authorList>
    </citation>
    <scope>NUCLEOTIDE SEQUENCE [LARGE SCALE GENOMIC DNA]</scope>
    <source>
        <strain evidence="1 2">C4212</strain>
    </source>
</reference>
<dbReference type="RefSeq" id="XP_070858355.1">
    <property type="nucleotide sequence ID" value="XM_071003423.1"/>
</dbReference>
<dbReference type="EMBL" id="JABSNW010000005">
    <property type="protein sequence ID" value="KAL2887175.1"/>
    <property type="molecule type" value="Genomic_DNA"/>
</dbReference>
<protein>
    <submittedName>
        <fullName evidence="1">Proteasome-associated protein ECM29 -like protein</fullName>
    </submittedName>
</protein>
<proteinExistence type="predicted"/>
<organism evidence="1 2">
    <name type="scientific">Ceratocystis lukuohia</name>
    <dbReference type="NCBI Taxonomy" id="2019550"/>
    <lineage>
        <taxon>Eukaryota</taxon>
        <taxon>Fungi</taxon>
        <taxon>Dikarya</taxon>
        <taxon>Ascomycota</taxon>
        <taxon>Pezizomycotina</taxon>
        <taxon>Sordariomycetes</taxon>
        <taxon>Hypocreomycetidae</taxon>
        <taxon>Microascales</taxon>
        <taxon>Ceratocystidaceae</taxon>
        <taxon>Ceratocystis</taxon>
    </lineage>
</organism>
<gene>
    <name evidence="1" type="ORF">HOO65_050296</name>
</gene>
<dbReference type="Proteomes" id="UP001610728">
    <property type="component" value="Unassembled WGS sequence"/>
</dbReference>
<sequence length="372" mass="41652">MKFCEKLIDRYFAAEDEKRRHKVSDALLALSKTSMDVFTTMESILLPFTFFASHDVDEYCRTVFISIWDQHGGSPRNIQVGYASHWRIGDLIMSLSSVAEATGQFSDANIKLIWPVLDKVLALKSFTGKEKVLESFPVFVEKANCLRKDDALAVAHQKKIALCEAKRNNAEYKSHAFPMLWKFANIHTDLDLLDEIATVVGIDSTDWEANAIHTDLAANALSALAHGYSINKLSEDPFAIVSTIVTHTTLYLTEPSLAPIRRKVWYQAIAELMVKASAVRPCLDGDFAVADRLLQSLDLETVEVGTEAQRIARVAALEAVVSAWKKGLFGETGKEENIKLLTIAQAGLERERGVNVQRRWQKVLDQLKQLNE</sequence>
<dbReference type="Pfam" id="PF23731">
    <property type="entry name" value="ARM_ECM29_C"/>
    <property type="match status" value="1"/>
</dbReference>
<accession>A0ABR4MFW6</accession>
<dbReference type="GeneID" id="98118908"/>
<comment type="caution">
    <text evidence="1">The sequence shown here is derived from an EMBL/GenBank/DDBJ whole genome shotgun (WGS) entry which is preliminary data.</text>
</comment>
<keyword evidence="2" id="KW-1185">Reference proteome</keyword>